<sequence>METEVTFLKLSTRGIQPYQDRCQIPRRHCQSGLESYGFGERRSHSTSDGNTQDALDRHFWGRGVYWKARNSLLKIAKAGLVYHNESKAAVFPLKNSSPSLSQDPFAAWKAP</sequence>
<dbReference type="AlphaFoldDB" id="B9SXB9"/>
<accession>B9SXB9</accession>
<proteinExistence type="predicted"/>
<organism evidence="1 2">
    <name type="scientific">Ricinus communis</name>
    <name type="common">Castor bean</name>
    <dbReference type="NCBI Taxonomy" id="3988"/>
    <lineage>
        <taxon>Eukaryota</taxon>
        <taxon>Viridiplantae</taxon>
        <taxon>Streptophyta</taxon>
        <taxon>Embryophyta</taxon>
        <taxon>Tracheophyta</taxon>
        <taxon>Spermatophyta</taxon>
        <taxon>Magnoliopsida</taxon>
        <taxon>eudicotyledons</taxon>
        <taxon>Gunneridae</taxon>
        <taxon>Pentapetalae</taxon>
        <taxon>rosids</taxon>
        <taxon>fabids</taxon>
        <taxon>Malpighiales</taxon>
        <taxon>Euphorbiaceae</taxon>
        <taxon>Acalyphoideae</taxon>
        <taxon>Acalypheae</taxon>
        <taxon>Ricinus</taxon>
    </lineage>
</organism>
<evidence type="ECO:0000313" key="2">
    <source>
        <dbReference type="Proteomes" id="UP000008311"/>
    </source>
</evidence>
<reference evidence="2" key="1">
    <citation type="journal article" date="2010" name="Nat. Biotechnol.">
        <title>Draft genome sequence of the oilseed species Ricinus communis.</title>
        <authorList>
            <person name="Chan A.P."/>
            <person name="Crabtree J."/>
            <person name="Zhao Q."/>
            <person name="Lorenzi H."/>
            <person name="Orvis J."/>
            <person name="Puiu D."/>
            <person name="Melake-Berhan A."/>
            <person name="Jones K.M."/>
            <person name="Redman J."/>
            <person name="Chen G."/>
            <person name="Cahoon E.B."/>
            <person name="Gedil M."/>
            <person name="Stanke M."/>
            <person name="Haas B.J."/>
            <person name="Wortman J.R."/>
            <person name="Fraser-Liggett C.M."/>
            <person name="Ravel J."/>
            <person name="Rabinowicz P.D."/>
        </authorList>
    </citation>
    <scope>NUCLEOTIDE SEQUENCE [LARGE SCALE GENOMIC DNA]</scope>
    <source>
        <strain evidence="2">cv. Hale</strain>
    </source>
</reference>
<dbReference type="InParanoid" id="B9SXB9"/>
<keyword evidence="2" id="KW-1185">Reference proteome</keyword>
<gene>
    <name evidence="1" type="ORF">RCOM_0782870</name>
</gene>
<evidence type="ECO:0000313" key="1">
    <source>
        <dbReference type="EMBL" id="EEF31746.1"/>
    </source>
</evidence>
<dbReference type="EMBL" id="EQ974221">
    <property type="protein sequence ID" value="EEF31746.1"/>
    <property type="molecule type" value="Genomic_DNA"/>
</dbReference>
<protein>
    <submittedName>
        <fullName evidence="1">Uncharacterized protein</fullName>
    </submittedName>
</protein>
<dbReference type="Proteomes" id="UP000008311">
    <property type="component" value="Unassembled WGS sequence"/>
</dbReference>
<name>B9SXB9_RICCO</name>